<protein>
    <submittedName>
        <fullName evidence="7">DNA-binding transcriptional MerR regulator</fullName>
    </submittedName>
</protein>
<comment type="caution">
    <text evidence="7">The sequence shown here is derived from an EMBL/GenBank/DDBJ whole genome shotgun (WGS) entry which is preliminary data.</text>
</comment>
<keyword evidence="8" id="KW-1185">Reference proteome</keyword>
<name>A0ABU1PUS4_9PSEU</name>
<dbReference type="Gene3D" id="1.10.1660.10">
    <property type="match status" value="1"/>
</dbReference>
<evidence type="ECO:0000313" key="8">
    <source>
        <dbReference type="Proteomes" id="UP001268819"/>
    </source>
</evidence>
<dbReference type="SMART" id="SM00422">
    <property type="entry name" value="HTH_MERR"/>
    <property type="match status" value="1"/>
</dbReference>
<dbReference type="Proteomes" id="UP001268819">
    <property type="component" value="Unassembled WGS sequence"/>
</dbReference>
<dbReference type="Pfam" id="PF13411">
    <property type="entry name" value="MerR_1"/>
    <property type="match status" value="1"/>
</dbReference>
<keyword evidence="3 7" id="KW-0238">DNA-binding</keyword>
<dbReference type="InterPro" id="IPR047057">
    <property type="entry name" value="MerR_fam"/>
</dbReference>
<feature type="domain" description="HTH merR-type" evidence="6">
    <location>
        <begin position="1"/>
        <end position="70"/>
    </location>
</feature>
<dbReference type="PRINTS" id="PR00040">
    <property type="entry name" value="HTHMERR"/>
</dbReference>
<dbReference type="PANTHER" id="PTHR30204">
    <property type="entry name" value="REDOX-CYCLING DRUG-SENSING TRANSCRIPTIONAL ACTIVATOR SOXR"/>
    <property type="match status" value="1"/>
</dbReference>
<sequence length="208" mass="22148">MRISELSRRSEVGISTIKFYLRSGLLHAGERTGPNQTRYDESHVRRLRVIRALIDVGGLSLASVAELTGDPDGRGPRPPRVPGADSWRSCAAGVVGDEESRARWRRRLVTAFEARGRRVDAVHADVDDLVSVLVAMEVAGLPPDDEVLAAYLRAGGIVAEAEAGQIAKAGATAECAERAAVSIALGAAALVAARRLAHDAIRLDRDPS</sequence>
<reference evidence="7 8" key="1">
    <citation type="submission" date="2023-07" db="EMBL/GenBank/DDBJ databases">
        <title>Sequencing the genomes of 1000 actinobacteria strains.</title>
        <authorList>
            <person name="Klenk H.-P."/>
        </authorList>
    </citation>
    <scope>NUCLEOTIDE SEQUENCE [LARGE SCALE GENOMIC DNA]</scope>
    <source>
        <strain evidence="7 8">DSM 43749</strain>
    </source>
</reference>
<evidence type="ECO:0000256" key="1">
    <source>
        <dbReference type="ARBA" id="ARBA00022491"/>
    </source>
</evidence>
<dbReference type="InterPro" id="IPR000551">
    <property type="entry name" value="MerR-type_HTH_dom"/>
</dbReference>
<dbReference type="PROSITE" id="PS50937">
    <property type="entry name" value="HTH_MERR_2"/>
    <property type="match status" value="1"/>
</dbReference>
<feature type="region of interest" description="Disordered" evidence="5">
    <location>
        <begin position="67"/>
        <end position="86"/>
    </location>
</feature>
<dbReference type="GO" id="GO:0003677">
    <property type="term" value="F:DNA binding"/>
    <property type="evidence" value="ECO:0007669"/>
    <property type="project" value="UniProtKB-KW"/>
</dbReference>
<dbReference type="RefSeq" id="WP_310307202.1">
    <property type="nucleotide sequence ID" value="NZ_BAAAXB010000001.1"/>
</dbReference>
<keyword evidence="1" id="KW-0678">Repressor</keyword>
<organism evidence="7 8">
    <name type="scientific">Saccharothrix longispora</name>
    <dbReference type="NCBI Taxonomy" id="33920"/>
    <lineage>
        <taxon>Bacteria</taxon>
        <taxon>Bacillati</taxon>
        <taxon>Actinomycetota</taxon>
        <taxon>Actinomycetes</taxon>
        <taxon>Pseudonocardiales</taxon>
        <taxon>Pseudonocardiaceae</taxon>
        <taxon>Saccharothrix</taxon>
    </lineage>
</organism>
<dbReference type="InterPro" id="IPR009061">
    <property type="entry name" value="DNA-bd_dom_put_sf"/>
</dbReference>
<dbReference type="EMBL" id="JAVDSG010000001">
    <property type="protein sequence ID" value="MDR6594201.1"/>
    <property type="molecule type" value="Genomic_DNA"/>
</dbReference>
<evidence type="ECO:0000259" key="6">
    <source>
        <dbReference type="PROSITE" id="PS50937"/>
    </source>
</evidence>
<evidence type="ECO:0000313" key="7">
    <source>
        <dbReference type="EMBL" id="MDR6594201.1"/>
    </source>
</evidence>
<evidence type="ECO:0000256" key="2">
    <source>
        <dbReference type="ARBA" id="ARBA00023015"/>
    </source>
</evidence>
<keyword evidence="4" id="KW-0804">Transcription</keyword>
<dbReference type="PANTHER" id="PTHR30204:SF69">
    <property type="entry name" value="MERR-FAMILY TRANSCRIPTIONAL REGULATOR"/>
    <property type="match status" value="1"/>
</dbReference>
<gene>
    <name evidence="7" type="ORF">J2S66_002585</name>
</gene>
<evidence type="ECO:0000256" key="5">
    <source>
        <dbReference type="SAM" id="MobiDB-lite"/>
    </source>
</evidence>
<proteinExistence type="predicted"/>
<accession>A0ABU1PUS4</accession>
<evidence type="ECO:0000256" key="3">
    <source>
        <dbReference type="ARBA" id="ARBA00023125"/>
    </source>
</evidence>
<dbReference type="SUPFAM" id="SSF46955">
    <property type="entry name" value="Putative DNA-binding domain"/>
    <property type="match status" value="1"/>
</dbReference>
<keyword evidence="2" id="KW-0805">Transcription regulation</keyword>
<evidence type="ECO:0000256" key="4">
    <source>
        <dbReference type="ARBA" id="ARBA00023163"/>
    </source>
</evidence>